<comment type="caution">
    <text evidence="6">The sequence shown here is derived from an EMBL/GenBank/DDBJ whole genome shotgun (WGS) entry which is preliminary data.</text>
</comment>
<dbReference type="GO" id="GO:0008239">
    <property type="term" value="F:dipeptidyl-peptidase activity"/>
    <property type="evidence" value="ECO:0007669"/>
    <property type="project" value="TreeGrafter"/>
</dbReference>
<reference evidence="6" key="1">
    <citation type="submission" date="2021-01" db="EMBL/GenBank/DDBJ databases">
        <authorList>
            <consortium name="Genoscope - CEA"/>
            <person name="William W."/>
        </authorList>
    </citation>
    <scope>NUCLEOTIDE SEQUENCE</scope>
</reference>
<dbReference type="EMBL" id="CAJJDM010000124">
    <property type="protein sequence ID" value="CAD8103488.1"/>
    <property type="molecule type" value="Genomic_DNA"/>
</dbReference>
<name>A0A8S1PLT6_PARPR</name>
<dbReference type="PANTHER" id="PTHR11010:SF11">
    <property type="entry name" value="THYMUS-SPECIFIC SERINE PROTEASE"/>
    <property type="match status" value="1"/>
</dbReference>
<keyword evidence="4" id="KW-0325">Glycoprotein</keyword>
<keyword evidence="7" id="KW-1185">Reference proteome</keyword>
<protein>
    <submittedName>
        <fullName evidence="6">Uncharacterized protein</fullName>
    </submittedName>
</protein>
<evidence type="ECO:0000256" key="5">
    <source>
        <dbReference type="SAM" id="SignalP"/>
    </source>
</evidence>
<organism evidence="6 7">
    <name type="scientific">Paramecium primaurelia</name>
    <dbReference type="NCBI Taxonomy" id="5886"/>
    <lineage>
        <taxon>Eukaryota</taxon>
        <taxon>Sar</taxon>
        <taxon>Alveolata</taxon>
        <taxon>Ciliophora</taxon>
        <taxon>Intramacronucleata</taxon>
        <taxon>Oligohymenophorea</taxon>
        <taxon>Peniculida</taxon>
        <taxon>Parameciidae</taxon>
        <taxon>Paramecium</taxon>
    </lineage>
</organism>
<dbReference type="Pfam" id="PF05577">
    <property type="entry name" value="Peptidase_S28"/>
    <property type="match status" value="1"/>
</dbReference>
<dbReference type="InterPro" id="IPR008758">
    <property type="entry name" value="Peptidase_S28"/>
</dbReference>
<proteinExistence type="predicted"/>
<dbReference type="AlphaFoldDB" id="A0A8S1PLT6"/>
<keyword evidence="3" id="KW-0378">Hydrolase</keyword>
<sequence>MKIVILLVLVMSSLARLTYRNDLFGREEIVKAKNTEWFTQKLDHNDPTSQEFFRQRFHIYDDYVQDQQPEAVILYICGEWTCDGIGKGLTFDAAQQLKAVILVLEHRYYGQSQPFEDWSTPNLKYLNIHQALDDIAYFIMSIKTNGYFNIKPDTPWIHLGGSYPGALSAWFRYKYPHLTIGGLASSAVVRAVACYHEYDMQVYLSALESSQECVDRIQQVNQKIEDDLATDPTTIKAAFNASELKDIEFLSMIADIYAGMVQGRQRSQMCERLQKGNTLQEWFDEIILMAEETVDQESYGSEFLKDINIDFSKSSRQWTYQTCIEVGYFQTANPNAEQSTRSQQLVLDFFRQLCEYSYDVPIFPDEDRTNAYYGGLDINVDHLIFSNGSDDPWQHASITKWKQGKEYDVKYIKCKDCSHCIDLKASSPEDPPELTQARQEILAIFQQWINEHLQQQQQKKQSQIIE</sequence>
<dbReference type="FunFam" id="1.20.120.980:FF:000005">
    <property type="entry name" value="Clan SC, family S28, unassigned serine peptidase"/>
    <property type="match status" value="1"/>
</dbReference>
<gene>
    <name evidence="6" type="ORF">PPRIM_AZ9-3.1.T1210073</name>
</gene>
<keyword evidence="2 5" id="KW-0732">Signal</keyword>
<dbReference type="GO" id="GO:0070008">
    <property type="term" value="F:serine-type exopeptidase activity"/>
    <property type="evidence" value="ECO:0007669"/>
    <property type="project" value="InterPro"/>
</dbReference>
<evidence type="ECO:0000313" key="7">
    <source>
        <dbReference type="Proteomes" id="UP000688137"/>
    </source>
</evidence>
<evidence type="ECO:0000313" key="6">
    <source>
        <dbReference type="EMBL" id="CAD8103488.1"/>
    </source>
</evidence>
<keyword evidence="1" id="KW-0645">Protease</keyword>
<dbReference type="GO" id="GO:0006508">
    <property type="term" value="P:proteolysis"/>
    <property type="evidence" value="ECO:0007669"/>
    <property type="project" value="UniProtKB-KW"/>
</dbReference>
<feature type="chain" id="PRO_5035878707" evidence="5">
    <location>
        <begin position="16"/>
        <end position="466"/>
    </location>
</feature>
<evidence type="ECO:0000256" key="2">
    <source>
        <dbReference type="ARBA" id="ARBA00022729"/>
    </source>
</evidence>
<feature type="signal peptide" evidence="5">
    <location>
        <begin position="1"/>
        <end position="15"/>
    </location>
</feature>
<evidence type="ECO:0000256" key="4">
    <source>
        <dbReference type="ARBA" id="ARBA00023180"/>
    </source>
</evidence>
<dbReference type="PANTHER" id="PTHR11010">
    <property type="entry name" value="PROTEASE S28 PRO-X CARBOXYPEPTIDASE-RELATED"/>
    <property type="match status" value="1"/>
</dbReference>
<evidence type="ECO:0000256" key="1">
    <source>
        <dbReference type="ARBA" id="ARBA00022670"/>
    </source>
</evidence>
<dbReference type="OMA" id="MRYFRNA"/>
<accession>A0A8S1PLT6</accession>
<evidence type="ECO:0000256" key="3">
    <source>
        <dbReference type="ARBA" id="ARBA00022801"/>
    </source>
</evidence>
<dbReference type="Proteomes" id="UP000688137">
    <property type="component" value="Unassembled WGS sequence"/>
</dbReference>